<gene>
    <name evidence="9" type="primary">rpsH</name>
    <name evidence="11" type="ORF">DWG20_03445</name>
    <name evidence="12" type="ORF">EBB06_05980</name>
</gene>
<dbReference type="AlphaFoldDB" id="A0A345Y3Q4"/>
<evidence type="ECO:0000313" key="13">
    <source>
        <dbReference type="Proteomes" id="UP000254537"/>
    </source>
</evidence>
<dbReference type="FunFam" id="3.30.1370.30:FF:000003">
    <property type="entry name" value="30S ribosomal protein S8"/>
    <property type="match status" value="1"/>
</dbReference>
<dbReference type="InterPro" id="IPR035987">
    <property type="entry name" value="Ribosomal_uS8_sf"/>
</dbReference>
<dbReference type="GO" id="GO:0019843">
    <property type="term" value="F:rRNA binding"/>
    <property type="evidence" value="ECO:0007669"/>
    <property type="project" value="UniProtKB-UniRule"/>
</dbReference>
<comment type="similarity">
    <text evidence="2 9 10">Belongs to the universal ribosomal protein uS8 family.</text>
</comment>
<name>A0A345Y3Q4_9NEIS</name>
<evidence type="ECO:0000256" key="8">
    <source>
        <dbReference type="ARBA" id="ARBA00046740"/>
    </source>
</evidence>
<dbReference type="Proteomes" id="UP000254537">
    <property type="component" value="Chromosome"/>
</dbReference>
<dbReference type="GO" id="GO:0005840">
    <property type="term" value="C:ribosome"/>
    <property type="evidence" value="ECO:0007669"/>
    <property type="project" value="UniProtKB-KW"/>
</dbReference>
<comment type="function">
    <text evidence="1 9">One of the primary rRNA binding proteins, it binds directly to 16S rRNA central domain where it helps coordinate assembly of the platform of the 30S subunit.</text>
</comment>
<dbReference type="PROSITE" id="PS00053">
    <property type="entry name" value="RIBOSOMAL_S8"/>
    <property type="match status" value="1"/>
</dbReference>
<dbReference type="EMBL" id="CP031337">
    <property type="protein sequence ID" value="AXK38556.1"/>
    <property type="molecule type" value="Genomic_DNA"/>
</dbReference>
<keyword evidence="4 9" id="KW-0694">RNA-binding</keyword>
<evidence type="ECO:0000256" key="2">
    <source>
        <dbReference type="ARBA" id="ARBA00006471"/>
    </source>
</evidence>
<evidence type="ECO:0000256" key="5">
    <source>
        <dbReference type="ARBA" id="ARBA00022980"/>
    </source>
</evidence>
<dbReference type="HAMAP" id="MF_01302_B">
    <property type="entry name" value="Ribosomal_uS8_B"/>
    <property type="match status" value="1"/>
</dbReference>
<dbReference type="GO" id="GO:0003735">
    <property type="term" value="F:structural constituent of ribosome"/>
    <property type="evidence" value="ECO:0007669"/>
    <property type="project" value="InterPro"/>
</dbReference>
<dbReference type="FunFam" id="3.30.1490.10:FF:000001">
    <property type="entry name" value="30S ribosomal protein S8"/>
    <property type="match status" value="1"/>
</dbReference>
<evidence type="ECO:0000256" key="9">
    <source>
        <dbReference type="HAMAP-Rule" id="MF_01302"/>
    </source>
</evidence>
<evidence type="ECO:0000256" key="10">
    <source>
        <dbReference type="RuleBase" id="RU003660"/>
    </source>
</evidence>
<dbReference type="KEGG" id="ccah:DWG20_03445"/>
<proteinExistence type="inferred from homology"/>
<keyword evidence="3 9" id="KW-0699">rRNA-binding</keyword>
<dbReference type="NCBIfam" id="NF001109">
    <property type="entry name" value="PRK00136.1"/>
    <property type="match status" value="1"/>
</dbReference>
<evidence type="ECO:0000256" key="1">
    <source>
        <dbReference type="ARBA" id="ARBA00002569"/>
    </source>
</evidence>
<keyword evidence="14" id="KW-1185">Reference proteome</keyword>
<reference evidence="11 13" key="1">
    <citation type="submission" date="2018-07" db="EMBL/GenBank/DDBJ databases">
        <title>Crenobacter cavernae sp. nov., isolated from a karst cave.</title>
        <authorList>
            <person name="Zhu H."/>
        </authorList>
    </citation>
    <scope>NUCLEOTIDE SEQUENCE [LARGE SCALE GENOMIC DNA]</scope>
    <source>
        <strain evidence="11 13">K1W11S-77</strain>
    </source>
</reference>
<dbReference type="Proteomes" id="UP000290682">
    <property type="component" value="Unassembled WGS sequence"/>
</dbReference>
<evidence type="ECO:0000256" key="3">
    <source>
        <dbReference type="ARBA" id="ARBA00022730"/>
    </source>
</evidence>
<dbReference type="GO" id="GO:0006412">
    <property type="term" value="P:translation"/>
    <property type="evidence" value="ECO:0007669"/>
    <property type="project" value="UniProtKB-UniRule"/>
</dbReference>
<dbReference type="OrthoDB" id="9802617at2"/>
<dbReference type="RefSeq" id="WP_115432494.1">
    <property type="nucleotide sequence ID" value="NZ_CP031337.1"/>
</dbReference>
<dbReference type="PANTHER" id="PTHR11758">
    <property type="entry name" value="40S RIBOSOMAL PROTEIN S15A"/>
    <property type="match status" value="1"/>
</dbReference>
<evidence type="ECO:0000313" key="11">
    <source>
        <dbReference type="EMBL" id="AXK38556.1"/>
    </source>
</evidence>
<evidence type="ECO:0000256" key="6">
    <source>
        <dbReference type="ARBA" id="ARBA00023274"/>
    </source>
</evidence>
<evidence type="ECO:0000256" key="7">
    <source>
        <dbReference type="ARBA" id="ARBA00035258"/>
    </source>
</evidence>
<dbReference type="Gene3D" id="3.30.1370.30">
    <property type="match status" value="1"/>
</dbReference>
<accession>A0A345Y3Q4</accession>
<reference evidence="12 14" key="2">
    <citation type="submission" date="2018-10" db="EMBL/GenBank/DDBJ databases">
        <title>Draft genome of Fastidiocella sp. strain 375T, a bacterium isolated from a karstic cave dripping water.</title>
        <authorList>
            <person name="Coelho C."/>
            <person name="Verissimo A."/>
            <person name="Tiago I."/>
        </authorList>
    </citation>
    <scope>NUCLEOTIDE SEQUENCE [LARGE SCALE GENOMIC DNA]</scope>
    <source>
        <strain evidence="12 14">CAVE-375</strain>
    </source>
</reference>
<dbReference type="EMBL" id="REGR01000003">
    <property type="protein sequence ID" value="RXZ44640.1"/>
    <property type="molecule type" value="Genomic_DNA"/>
</dbReference>
<evidence type="ECO:0000256" key="4">
    <source>
        <dbReference type="ARBA" id="ARBA00022884"/>
    </source>
</evidence>
<comment type="subunit">
    <text evidence="8 9">Part of the 30S ribosomal subunit. Contacts proteins S5 and S12.</text>
</comment>
<organism evidence="11 13">
    <name type="scientific">Crenobacter cavernae</name>
    <dbReference type="NCBI Taxonomy" id="2290923"/>
    <lineage>
        <taxon>Bacteria</taxon>
        <taxon>Pseudomonadati</taxon>
        <taxon>Pseudomonadota</taxon>
        <taxon>Betaproteobacteria</taxon>
        <taxon>Neisseriales</taxon>
        <taxon>Neisseriaceae</taxon>
        <taxon>Crenobacter</taxon>
    </lineage>
</organism>
<keyword evidence="5 9" id="KW-0689">Ribosomal protein</keyword>
<evidence type="ECO:0000313" key="12">
    <source>
        <dbReference type="EMBL" id="RXZ44640.1"/>
    </source>
</evidence>
<dbReference type="Gene3D" id="3.30.1490.10">
    <property type="match status" value="1"/>
</dbReference>
<dbReference type="InterPro" id="IPR000630">
    <property type="entry name" value="Ribosomal_uS8"/>
</dbReference>
<dbReference type="GO" id="GO:0005737">
    <property type="term" value="C:cytoplasm"/>
    <property type="evidence" value="ECO:0007669"/>
    <property type="project" value="UniProtKB-ARBA"/>
</dbReference>
<protein>
    <recommendedName>
        <fullName evidence="7 9">Small ribosomal subunit protein uS8</fullName>
    </recommendedName>
</protein>
<keyword evidence="6 9" id="KW-0687">Ribonucleoprotein</keyword>
<dbReference type="GO" id="GO:1990904">
    <property type="term" value="C:ribonucleoprotein complex"/>
    <property type="evidence" value="ECO:0007669"/>
    <property type="project" value="UniProtKB-KW"/>
</dbReference>
<dbReference type="InterPro" id="IPR047863">
    <property type="entry name" value="Ribosomal_uS8_CS"/>
</dbReference>
<dbReference type="SUPFAM" id="SSF56047">
    <property type="entry name" value="Ribosomal protein S8"/>
    <property type="match status" value="1"/>
</dbReference>
<sequence>MSMHDPISDMLTRIRNAQRAAKTAVSMPSSKLKLAIAQVLKDEGYVEDFAISGDEKKPVLDIQLKYYAGRPVIERIDRVSRPGLRVYKGTTDIPKVMNGLGVAILSTSKGVMTDRKARAAGIGGELLCFVA</sequence>
<dbReference type="Pfam" id="PF00410">
    <property type="entry name" value="Ribosomal_S8"/>
    <property type="match status" value="1"/>
</dbReference>
<evidence type="ECO:0000313" key="14">
    <source>
        <dbReference type="Proteomes" id="UP000290682"/>
    </source>
</evidence>